<dbReference type="PANTHER" id="PTHR30383">
    <property type="entry name" value="THIOESTERASE 1/PROTEASE 1/LYSOPHOSPHOLIPASE L1"/>
    <property type="match status" value="1"/>
</dbReference>
<accession>A0A0G1XGM7</accession>
<dbReference type="Gene3D" id="2.60.120.560">
    <property type="entry name" value="Exo-inulinase, domain 1"/>
    <property type="match status" value="2"/>
</dbReference>
<protein>
    <recommendedName>
        <fullName evidence="2">Fibronectin type-III domain-containing protein</fullName>
    </recommendedName>
</protein>
<dbReference type="InterPro" id="IPR036116">
    <property type="entry name" value="FN3_sf"/>
</dbReference>
<dbReference type="InterPro" id="IPR013783">
    <property type="entry name" value="Ig-like_fold"/>
</dbReference>
<evidence type="ECO:0000313" key="3">
    <source>
        <dbReference type="EMBL" id="KKW30060.1"/>
    </source>
</evidence>
<reference evidence="3 4" key="1">
    <citation type="journal article" date="2015" name="Nature">
        <title>rRNA introns, odd ribosomes, and small enigmatic genomes across a large radiation of phyla.</title>
        <authorList>
            <person name="Brown C.T."/>
            <person name="Hug L.A."/>
            <person name="Thomas B.C."/>
            <person name="Sharon I."/>
            <person name="Castelle C.J."/>
            <person name="Singh A."/>
            <person name="Wilkins M.J."/>
            <person name="Williams K.H."/>
            <person name="Banfield J.F."/>
        </authorList>
    </citation>
    <scope>NUCLEOTIDE SEQUENCE [LARGE SCALE GENOMIC DNA]</scope>
</reference>
<evidence type="ECO:0000259" key="2">
    <source>
        <dbReference type="PROSITE" id="PS50853"/>
    </source>
</evidence>
<dbReference type="Proteomes" id="UP000034846">
    <property type="component" value="Unassembled WGS sequence"/>
</dbReference>
<proteinExistence type="predicted"/>
<dbReference type="PATRIC" id="fig|1618989.3.peg.385"/>
<feature type="domain" description="Fibronectin type-III" evidence="2">
    <location>
        <begin position="45"/>
        <end position="146"/>
    </location>
</feature>
<dbReference type="Pfam" id="PF00041">
    <property type="entry name" value="fn3"/>
    <property type="match status" value="2"/>
</dbReference>
<dbReference type="Gene3D" id="2.60.40.10">
    <property type="entry name" value="Immunoglobulins"/>
    <property type="match status" value="3"/>
</dbReference>
<dbReference type="EMBL" id="LCRD01000024">
    <property type="protein sequence ID" value="KKW30060.1"/>
    <property type="molecule type" value="Genomic_DNA"/>
</dbReference>
<dbReference type="SMART" id="SM00060">
    <property type="entry name" value="FN3"/>
    <property type="match status" value="3"/>
</dbReference>
<dbReference type="PANTHER" id="PTHR30383:SF5">
    <property type="entry name" value="SGNH HYDROLASE-TYPE ESTERASE DOMAIN-CONTAINING PROTEIN"/>
    <property type="match status" value="1"/>
</dbReference>
<gene>
    <name evidence="3" type="ORF">UY72_C0024G0007</name>
</gene>
<evidence type="ECO:0000256" key="1">
    <source>
        <dbReference type="SAM" id="MobiDB-lite"/>
    </source>
</evidence>
<dbReference type="InterPro" id="IPR036514">
    <property type="entry name" value="SGNH_hydro_sf"/>
</dbReference>
<dbReference type="CDD" id="cd00063">
    <property type="entry name" value="FN3"/>
    <property type="match status" value="1"/>
</dbReference>
<dbReference type="PROSITE" id="PS50853">
    <property type="entry name" value="FN3"/>
    <property type="match status" value="3"/>
</dbReference>
<name>A0A0G1XGM7_9BACT</name>
<dbReference type="InterPro" id="IPR013830">
    <property type="entry name" value="SGNH_hydro"/>
</dbReference>
<dbReference type="GO" id="GO:0004622">
    <property type="term" value="F:phosphatidylcholine lysophospholipase activity"/>
    <property type="evidence" value="ECO:0007669"/>
    <property type="project" value="TreeGrafter"/>
</dbReference>
<dbReference type="Pfam" id="PF13472">
    <property type="entry name" value="Lipase_GDSL_2"/>
    <property type="match status" value="1"/>
</dbReference>
<dbReference type="InterPro" id="IPR003961">
    <property type="entry name" value="FN3_dom"/>
</dbReference>
<sequence>MECLVGSYHFEQISMLFRRLAQVCFTLLLFCVFGNIPVHHVHAAAPAVVTVVVPTPADRSVTLTWTNPVSIDFTGTMVRYSTTAFPTNTSDGTLAGDVAGLPALSSSLTVSGLTNGTTYYFSLFSHNVTPEYSAAVNAQQVAMAPVFTEDFESRSLASLHGQNGWTALGGTWTVIDTAGEQTVRSSTDNTIPLETNRVLNGGTVATHSNQMLRVDWKGSTANFPGQLFLRAQSASADAGGYYLWHSSGTLRLSYKTSTGNTTTALATAAYAISTGVWYTYEFSAVNNAQGLPVLSVYLWQRGTAKPSTPTLQFTDTFPRFAQGVFSIGKSGATQAEFDNVAFYGMPGISGVTATPGESSVALSWTNPTYATYTGTMVRMSTSAYPTSTSDGTLVSSVTGSSGSASSVTHSGLTNGTTYYYALFPYDNAGVYGTPSFIRQVAYPSLFSDDFTSRTLGTLAGQNAWTSTGGTWDVVDLSSDRVVQGSSEVAGYSTNKVQNGTASTTDQLLTARFLSDNATNLAGQFWLRQQATAGQGYNFWHTGSTWTISYVDTSLGINDTLAASTSTAGPPMEANVWYNVEASAIDDGSDLPVLTLFVWKDGAEKPAVPTLQVTDSVNHYTMGAFSLGKASTTPYAYYDDVAQYGSAPVLTVTSPAASVAGAPNVATLAIEDEGGTFYIPYIQTSTTLNVAASATSVPVGGGVEFVLNEGLAGEQSTIDLSSAYTASFSSLAKGEYTLDVYVLQSDGVTRYATASSHVERTDIGIGDIITVIGDSITDGSSGTVNSIDVESWLDADAGTVSADNRQFPQHGVNSGSYNEGYFTDLNDKMATYYDYPVFFMNEGVSGIRANNYSTTMNAAWQTRQLALAPNKWIISLGVNDAWNDLAASTVVAPLTSIVNTLISTYGASAANIYLNYPIYDNRTSVNAAVPVDTYLSAYPAVYDTLRADLGLAGGADFYNTFANYYATDYRNLVHPNATGYVRMARLMALAMMSTDITTIDSVTARQATVNWTSISAEEATIVGYRVNYGTSSSALTSSATFGDVTTGVISGLDPNTTYYFSVEAFDNDPYDVSYSDDSPVLSTTTQTIAQLSSAVTADNDGDGYIDRIVATFSKDLDGSTVAAGDFALGSGYVISSASETAAGVVTFVVTEGVTYDTGAVPSLTLSGSISDTFANATTSGSVTPTDGAPARIVSMTPATGSIIGILDQLQLTFTETMDTSTLVYSVGPTVGGLSVAWSASDTVVTISHTSPFTRGITYTFALTGARDLANLSFGGVLTGATNPVSFTIRSSSAATSTGSVITLPSVLVQAPNGGEQFEAGSIQAITWKSDGSSLSAVTLAYSLDSGSTYTTIASNIANVGRYSWTVPSVTSSRARIRVRAGDLVLVLAEDASDDDFSIVRESTQTTDSESQEDASTSDPVVISQPESGPSPFTGLIEAVTPVSFGDYIRGTSFPTVYYIDSTGVRRPFNDSQTFLTYQPDFSNVTIVTDATLPTLTLGAPMPPKAGVVLVKIISDNRVYWVSETDGVSALHWVTSEEVAQASFGERWADYVIDIPPTMMNRFTQGSDIEQSFVVDLDSLRTRSTLVFASMPR</sequence>
<comment type="caution">
    <text evidence="3">The sequence shown here is derived from an EMBL/GenBank/DDBJ whole genome shotgun (WGS) entry which is preliminary data.</text>
</comment>
<dbReference type="InterPro" id="IPR051532">
    <property type="entry name" value="Ester_Hydrolysis_Enzymes"/>
</dbReference>
<organism evidence="3 4">
    <name type="scientific">Candidatus Uhrbacteria bacterium GW2011_GWD2_52_7</name>
    <dbReference type="NCBI Taxonomy" id="1618989"/>
    <lineage>
        <taxon>Bacteria</taxon>
        <taxon>Candidatus Uhriibacteriota</taxon>
    </lineage>
</organism>
<evidence type="ECO:0000313" key="4">
    <source>
        <dbReference type="Proteomes" id="UP000034846"/>
    </source>
</evidence>
<dbReference type="Gene3D" id="3.40.50.1110">
    <property type="entry name" value="SGNH hydrolase"/>
    <property type="match status" value="1"/>
</dbReference>
<feature type="compositionally biased region" description="Polar residues" evidence="1">
    <location>
        <begin position="1400"/>
        <end position="1417"/>
    </location>
</feature>
<feature type="region of interest" description="Disordered" evidence="1">
    <location>
        <begin position="1400"/>
        <end position="1428"/>
    </location>
</feature>
<feature type="domain" description="Fibronectin type-III" evidence="2">
    <location>
        <begin position="345"/>
        <end position="445"/>
    </location>
</feature>
<dbReference type="SUPFAM" id="SSF52266">
    <property type="entry name" value="SGNH hydrolase"/>
    <property type="match status" value="1"/>
</dbReference>
<dbReference type="SUPFAM" id="SSF49265">
    <property type="entry name" value="Fibronectin type III"/>
    <property type="match status" value="3"/>
</dbReference>
<feature type="domain" description="Fibronectin type-III" evidence="2">
    <location>
        <begin position="991"/>
        <end position="1087"/>
    </location>
</feature>